<dbReference type="AlphaFoldDB" id="A0A1I6PQE7"/>
<dbReference type="InterPro" id="IPR000120">
    <property type="entry name" value="Amidase"/>
</dbReference>
<reference evidence="3" key="1">
    <citation type="submission" date="2016-10" db="EMBL/GenBank/DDBJ databases">
        <authorList>
            <person name="Varghese N."/>
            <person name="Submissions S."/>
        </authorList>
    </citation>
    <scope>NUCLEOTIDE SEQUENCE [LARGE SCALE GENOMIC DNA]</scope>
    <source>
        <strain evidence="3">DSM 23422</strain>
    </source>
</reference>
<protein>
    <submittedName>
        <fullName evidence="2">Amidase</fullName>
    </submittedName>
</protein>
<accession>A0A1I6PQE7</accession>
<evidence type="ECO:0000259" key="1">
    <source>
        <dbReference type="Pfam" id="PF01425"/>
    </source>
</evidence>
<dbReference type="STRING" id="394264.SAMN04488040_0285"/>
<dbReference type="EMBL" id="FPAJ01000001">
    <property type="protein sequence ID" value="SFS42416.1"/>
    <property type="molecule type" value="Genomic_DNA"/>
</dbReference>
<dbReference type="InterPro" id="IPR023631">
    <property type="entry name" value="Amidase_dom"/>
</dbReference>
<sequence length="454" mass="47986">MDDNAPQADHMVASPSVTLLRDRLASGALDASVLVESYIARIEAREADVGAWAWFDADFVRAQAKTLDAQRRAGLPLGRLHGLPVGLKDVIDTLRIPTENGCAGDAGRVPLRDAFIVERLKKEGAILMGKTVTTELAFMHPGKTANPHNLAHTPGGSSQGSAAAVADGMVPLAIGTQTGGSVIRPASFCGVTGYKPTFGAIPRRGVLAQSPTLDTIGVFASDPAGAALLAEVLFGHDIDDPATSLAPAPALHTAAVSKPPLPPVFGFVRPPGWDEHADPQLKEAFNELIAALGDQAFELPLPAVFRSAAEQRKLINFAEMAYHYYPYARDMGDQLGQVTQDAINEGNAVLARDYQSACDMPKVLNAALDELLTRCDALICPSATGPAPRGLEDTGDPIFNGLWTFCGTPCISLPLLTSVEGLPMGVQLIGERGNDARLMRSAQWLFNWADGAPS</sequence>
<dbReference type="RefSeq" id="WP_245764149.1">
    <property type="nucleotide sequence ID" value="NZ_FPAJ01000001.1"/>
</dbReference>
<gene>
    <name evidence="2" type="ORF">SAMN04488040_0285</name>
</gene>
<keyword evidence="3" id="KW-1185">Reference proteome</keyword>
<evidence type="ECO:0000313" key="3">
    <source>
        <dbReference type="Proteomes" id="UP000199239"/>
    </source>
</evidence>
<dbReference type="GO" id="GO:0003824">
    <property type="term" value="F:catalytic activity"/>
    <property type="evidence" value="ECO:0007669"/>
    <property type="project" value="InterPro"/>
</dbReference>
<name>A0A1I6PQE7_9RHOB</name>
<proteinExistence type="predicted"/>
<feature type="domain" description="Amidase" evidence="1">
    <location>
        <begin position="34"/>
        <end position="438"/>
    </location>
</feature>
<dbReference type="PANTHER" id="PTHR11895">
    <property type="entry name" value="TRANSAMIDASE"/>
    <property type="match status" value="1"/>
</dbReference>
<dbReference type="SUPFAM" id="SSF75304">
    <property type="entry name" value="Amidase signature (AS) enzymes"/>
    <property type="match status" value="1"/>
</dbReference>
<dbReference type="Pfam" id="PF01425">
    <property type="entry name" value="Amidase"/>
    <property type="match status" value="1"/>
</dbReference>
<dbReference type="InterPro" id="IPR036928">
    <property type="entry name" value="AS_sf"/>
</dbReference>
<dbReference type="PANTHER" id="PTHR11895:SF151">
    <property type="entry name" value="GLUTAMYL-TRNA(GLN) AMIDOTRANSFERASE SUBUNIT A"/>
    <property type="match status" value="1"/>
</dbReference>
<evidence type="ECO:0000313" key="2">
    <source>
        <dbReference type="EMBL" id="SFS42416.1"/>
    </source>
</evidence>
<dbReference type="Gene3D" id="3.90.1300.10">
    <property type="entry name" value="Amidase signature (AS) domain"/>
    <property type="match status" value="1"/>
</dbReference>
<organism evidence="2 3">
    <name type="scientific">Sulfitobacter marinus</name>
    <dbReference type="NCBI Taxonomy" id="394264"/>
    <lineage>
        <taxon>Bacteria</taxon>
        <taxon>Pseudomonadati</taxon>
        <taxon>Pseudomonadota</taxon>
        <taxon>Alphaproteobacteria</taxon>
        <taxon>Rhodobacterales</taxon>
        <taxon>Roseobacteraceae</taxon>
        <taxon>Sulfitobacter</taxon>
    </lineage>
</organism>
<dbReference type="Proteomes" id="UP000199239">
    <property type="component" value="Unassembled WGS sequence"/>
</dbReference>